<dbReference type="Pfam" id="PF00459">
    <property type="entry name" value="Inositol_P"/>
    <property type="match status" value="1"/>
</dbReference>
<name>A0A0F9FKR7_9ZZZZ</name>
<dbReference type="GO" id="GO:0008934">
    <property type="term" value="F:inositol monophosphate 1-phosphatase activity"/>
    <property type="evidence" value="ECO:0007669"/>
    <property type="project" value="TreeGrafter"/>
</dbReference>
<accession>A0A0F9FKR7</accession>
<dbReference type="GO" id="GO:0046872">
    <property type="term" value="F:metal ion binding"/>
    <property type="evidence" value="ECO:0007669"/>
    <property type="project" value="UniProtKB-KW"/>
</dbReference>
<dbReference type="EMBL" id="LAZR01032167">
    <property type="protein sequence ID" value="KKL51662.1"/>
    <property type="molecule type" value="Genomic_DNA"/>
</dbReference>
<evidence type="ECO:0000313" key="3">
    <source>
        <dbReference type="EMBL" id="KKL51662.1"/>
    </source>
</evidence>
<dbReference type="GO" id="GO:0006020">
    <property type="term" value="P:inositol metabolic process"/>
    <property type="evidence" value="ECO:0007669"/>
    <property type="project" value="TreeGrafter"/>
</dbReference>
<dbReference type="InterPro" id="IPR000760">
    <property type="entry name" value="Inositol_monophosphatase-like"/>
</dbReference>
<dbReference type="GO" id="GO:0007165">
    <property type="term" value="P:signal transduction"/>
    <property type="evidence" value="ECO:0007669"/>
    <property type="project" value="TreeGrafter"/>
</dbReference>
<dbReference type="PANTHER" id="PTHR20854:SF4">
    <property type="entry name" value="INOSITOL-1-MONOPHOSPHATASE-RELATED"/>
    <property type="match status" value="1"/>
</dbReference>
<keyword evidence="1" id="KW-0479">Metal-binding</keyword>
<keyword evidence="2" id="KW-0460">Magnesium</keyword>
<feature type="non-terminal residue" evidence="3">
    <location>
        <position position="1"/>
    </location>
</feature>
<protein>
    <recommendedName>
        <fullName evidence="4">Inositol monophosphatase</fullName>
    </recommendedName>
</protein>
<evidence type="ECO:0008006" key="4">
    <source>
        <dbReference type="Google" id="ProtNLM"/>
    </source>
</evidence>
<evidence type="ECO:0000256" key="2">
    <source>
        <dbReference type="ARBA" id="ARBA00022842"/>
    </source>
</evidence>
<dbReference type="SUPFAM" id="SSF56655">
    <property type="entry name" value="Carbohydrate phosphatase"/>
    <property type="match status" value="1"/>
</dbReference>
<comment type="caution">
    <text evidence="3">The sequence shown here is derived from an EMBL/GenBank/DDBJ whole genome shotgun (WGS) entry which is preliminary data.</text>
</comment>
<dbReference type="AlphaFoldDB" id="A0A0F9FKR7"/>
<organism evidence="3">
    <name type="scientific">marine sediment metagenome</name>
    <dbReference type="NCBI Taxonomy" id="412755"/>
    <lineage>
        <taxon>unclassified sequences</taxon>
        <taxon>metagenomes</taxon>
        <taxon>ecological metagenomes</taxon>
    </lineage>
</organism>
<dbReference type="GO" id="GO:0046854">
    <property type="term" value="P:phosphatidylinositol phosphate biosynthetic process"/>
    <property type="evidence" value="ECO:0007669"/>
    <property type="project" value="InterPro"/>
</dbReference>
<dbReference type="InterPro" id="IPR020550">
    <property type="entry name" value="Inositol_monophosphatase_CS"/>
</dbReference>
<proteinExistence type="predicted"/>
<sequence length="86" mass="9103">FRNLGTTALQLAYVAKAGLAGTITSRPKLWDIAAGSLIARTAGAVVTDHQGKDIFPLDLDSYSAQSMPIIAANKKTHPELLNLLKA</sequence>
<dbReference type="PANTHER" id="PTHR20854">
    <property type="entry name" value="INOSITOL MONOPHOSPHATASE"/>
    <property type="match status" value="1"/>
</dbReference>
<dbReference type="PROSITE" id="PS00630">
    <property type="entry name" value="IMP_2"/>
    <property type="match status" value="1"/>
</dbReference>
<gene>
    <name evidence="3" type="ORF">LCGC14_2293260</name>
</gene>
<dbReference type="Gene3D" id="3.40.190.80">
    <property type="match status" value="1"/>
</dbReference>
<evidence type="ECO:0000256" key="1">
    <source>
        <dbReference type="ARBA" id="ARBA00022723"/>
    </source>
</evidence>
<reference evidence="3" key="1">
    <citation type="journal article" date="2015" name="Nature">
        <title>Complex archaea that bridge the gap between prokaryotes and eukaryotes.</title>
        <authorList>
            <person name="Spang A."/>
            <person name="Saw J.H."/>
            <person name="Jorgensen S.L."/>
            <person name="Zaremba-Niedzwiedzka K."/>
            <person name="Martijn J."/>
            <person name="Lind A.E."/>
            <person name="van Eijk R."/>
            <person name="Schleper C."/>
            <person name="Guy L."/>
            <person name="Ettema T.J."/>
        </authorList>
    </citation>
    <scope>NUCLEOTIDE SEQUENCE</scope>
</reference>